<dbReference type="OrthoDB" id="7306465at2"/>
<keyword evidence="3" id="KW-1185">Reference proteome</keyword>
<proteinExistence type="predicted"/>
<evidence type="ECO:0000313" key="2">
    <source>
        <dbReference type="EMBL" id="RTR22043.1"/>
    </source>
</evidence>
<feature type="compositionally biased region" description="Low complexity" evidence="1">
    <location>
        <begin position="59"/>
        <end position="69"/>
    </location>
</feature>
<accession>A0A431VJT2</accession>
<evidence type="ECO:0000313" key="3">
    <source>
        <dbReference type="Proteomes" id="UP000277007"/>
    </source>
</evidence>
<dbReference type="EMBL" id="RXMA01000005">
    <property type="protein sequence ID" value="RTR22043.1"/>
    <property type="molecule type" value="Genomic_DNA"/>
</dbReference>
<name>A0A431VJT2_9PROT</name>
<sequence>MLHIKDIEAFARINEALNTGPESATPVAGAAHTMHPALLLALVATGRLPLSALPRPGHPTQQPETTDPQTPAPQSPGTPSDS</sequence>
<protein>
    <submittedName>
        <fullName evidence="2">Uncharacterized protein</fullName>
    </submittedName>
</protein>
<comment type="caution">
    <text evidence="2">The sequence shown here is derived from an EMBL/GenBank/DDBJ whole genome shotgun (WGS) entry which is preliminary data.</text>
</comment>
<reference evidence="2 3" key="1">
    <citation type="submission" date="2018-12" db="EMBL/GenBank/DDBJ databases">
        <authorList>
            <person name="Yang Y."/>
        </authorList>
    </citation>
    <scope>NUCLEOTIDE SEQUENCE [LARGE SCALE GENOMIC DNA]</scope>
    <source>
        <strain evidence="2 3">L-25-5w-1</strain>
    </source>
</reference>
<dbReference type="Proteomes" id="UP000277007">
    <property type="component" value="Unassembled WGS sequence"/>
</dbReference>
<organism evidence="2 3">
    <name type="scientific">Azospirillum griseum</name>
    <dbReference type="NCBI Taxonomy" id="2496639"/>
    <lineage>
        <taxon>Bacteria</taxon>
        <taxon>Pseudomonadati</taxon>
        <taxon>Pseudomonadota</taxon>
        <taxon>Alphaproteobacteria</taxon>
        <taxon>Rhodospirillales</taxon>
        <taxon>Azospirillaceae</taxon>
        <taxon>Azospirillum</taxon>
    </lineage>
</organism>
<gene>
    <name evidence="2" type="ORF">EJ903_08030</name>
</gene>
<dbReference type="RefSeq" id="WP_126613883.1">
    <property type="nucleotide sequence ID" value="NZ_JBHUCY010000012.1"/>
</dbReference>
<feature type="region of interest" description="Disordered" evidence="1">
    <location>
        <begin position="50"/>
        <end position="82"/>
    </location>
</feature>
<dbReference type="AlphaFoldDB" id="A0A431VJT2"/>
<evidence type="ECO:0000256" key="1">
    <source>
        <dbReference type="SAM" id="MobiDB-lite"/>
    </source>
</evidence>